<dbReference type="Pfam" id="PF17225">
    <property type="entry name" value="DUF5301"/>
    <property type="match status" value="1"/>
</dbReference>
<dbReference type="PATRIC" id="fig|755172.3.peg.1050"/>
<reference evidence="3" key="1">
    <citation type="submission" date="2016-01" db="EMBL/GenBank/DDBJ databases">
        <authorList>
            <person name="Mitreva M."/>
            <person name="Pepin K.H."/>
            <person name="Mihindukulasuriya K.A."/>
            <person name="Fulton R."/>
            <person name="Fronick C."/>
            <person name="O'Laughlin M."/>
            <person name="Miner T."/>
            <person name="Herter B."/>
            <person name="Rosa B.A."/>
            <person name="Cordes M."/>
            <person name="Tomlinson C."/>
            <person name="Wollam A."/>
            <person name="Palsikar V.B."/>
            <person name="Mardis E.R."/>
            <person name="Wilson R.K."/>
        </authorList>
    </citation>
    <scope>NUCLEOTIDE SEQUENCE [LARGE SCALE GENOMIC DNA]</scope>
    <source>
        <strain evidence="3">DNF00729</strain>
    </source>
</reference>
<dbReference type="InterPro" id="IPR033782">
    <property type="entry name" value="DUF5301"/>
</dbReference>
<dbReference type="RefSeq" id="WP_232300124.1">
    <property type="nucleotide sequence ID" value="NZ_KQ960176.1"/>
</dbReference>
<evidence type="ECO:0000313" key="2">
    <source>
        <dbReference type="EMBL" id="KXB66386.1"/>
    </source>
</evidence>
<proteinExistence type="predicted"/>
<comment type="caution">
    <text evidence="2">The sequence shown here is derived from an EMBL/GenBank/DDBJ whole genome shotgun (WGS) entry which is preliminary data.</text>
</comment>
<dbReference type="Gene3D" id="2.60.40.4250">
    <property type="match status" value="1"/>
</dbReference>
<dbReference type="EMBL" id="LSDG01000030">
    <property type="protein sequence ID" value="KXB66386.1"/>
    <property type="molecule type" value="Genomic_DNA"/>
</dbReference>
<evidence type="ECO:0000313" key="3">
    <source>
        <dbReference type="Proteomes" id="UP000070442"/>
    </source>
</evidence>
<dbReference type="Proteomes" id="UP000070442">
    <property type="component" value="Unassembled WGS sequence"/>
</dbReference>
<feature type="domain" description="DUF5301" evidence="1">
    <location>
        <begin position="77"/>
        <end position="176"/>
    </location>
</feature>
<dbReference type="AlphaFoldDB" id="A0A134AF78"/>
<sequence length="191" mass="22039">MDELGSIGIESKATYAQIKEYILENLILKVLARLHRLMKCMREHDNQSKGEMKTMKKHLGIALVLITILSLTACGSNKKIVLPKAEEVKEIEIMQNTSEESLKIENQDEIFGIIADIEENTKDTGKESVNDQPTNIKDYIIVKFHHKNAEESPRVVYVYKDKNSRYVEQPYVGIWKLREETFDRISSNLIK</sequence>
<keyword evidence="3" id="KW-1185">Reference proteome</keyword>
<protein>
    <recommendedName>
        <fullName evidence="1">DUF5301 domain-containing protein</fullName>
    </recommendedName>
</protein>
<gene>
    <name evidence="2" type="ORF">HMPREF1863_01092</name>
</gene>
<accession>A0A134AF78</accession>
<evidence type="ECO:0000259" key="1">
    <source>
        <dbReference type="Pfam" id="PF17225"/>
    </source>
</evidence>
<organism evidence="2 3">
    <name type="scientific">Aedoeadaptatus coxii</name>
    <dbReference type="NCBI Taxonomy" id="755172"/>
    <lineage>
        <taxon>Bacteria</taxon>
        <taxon>Bacillati</taxon>
        <taxon>Bacillota</taxon>
        <taxon>Tissierellia</taxon>
        <taxon>Tissierellales</taxon>
        <taxon>Peptoniphilaceae</taxon>
        <taxon>Aedoeadaptatus</taxon>
    </lineage>
</organism>
<name>A0A134AF78_9FIRM</name>